<sequence length="456" mass="49232">MFNKFPKTHLAAAVVIGAVVGTAMMLSPSSDVEAKRMSVALDLTSGNTQLLDTPELSQVLEDTATNSATQASPVAVEALADVPAEPQLNWSDFEIKSGDTLSALFRQAGFNDGLMLSVIHGEGDAGDLQHLYAGETISFATNDADELVAINLQRSRLESLKIERGEEGFSGEKVIQEPEIRLTYAEAEIESSLFGAGQRAGLTDKLTMELAGIFGWDIDFVLDIRRGDTFSVVYEELYLDGEKIDNGRILAASFNNDDRELKAVFYTDDDGVSAYYTPDGRSMRKAFLRTPVDFARISSHFNLARRHPVLHRIRAHKGTDYAAGPGTPIRAAGDGKVLLAGRKGGYGNTVVLQHGNNITTLYAHMQGFARGVRTGGRVNQGQVIGYVGSSGLATGPHLHYEFRVNGAPRNPVTVPLPDAEPIPSQEVARFETATQSLLAQLDTYRSTSAIALARGE</sequence>
<dbReference type="InterPro" id="IPR050570">
    <property type="entry name" value="Cell_wall_metabolism_enzyme"/>
</dbReference>
<evidence type="ECO:0000313" key="11">
    <source>
        <dbReference type="EMBL" id="SFM03368.1"/>
    </source>
</evidence>
<dbReference type="EMBL" id="FOUE01000001">
    <property type="protein sequence ID" value="SFM03368.1"/>
    <property type="molecule type" value="Genomic_DNA"/>
</dbReference>
<name>A0A1I4MJJ2_9GAMM</name>
<feature type="domain" description="M23ase beta-sheet core" evidence="8">
    <location>
        <begin position="315"/>
        <end position="411"/>
    </location>
</feature>
<evidence type="ECO:0000313" key="12">
    <source>
        <dbReference type="Proteomes" id="UP000198519"/>
    </source>
</evidence>
<comment type="subcellular location">
    <subcellularLocation>
        <location evidence="2">Cell envelope</location>
    </subcellularLocation>
</comment>
<feature type="domain" description="Opacity-associated protein A LysM-like" evidence="9">
    <location>
        <begin position="89"/>
        <end position="157"/>
    </location>
</feature>
<dbReference type="SUPFAM" id="SSF51261">
    <property type="entry name" value="Duplicated hybrid motif"/>
    <property type="match status" value="1"/>
</dbReference>
<keyword evidence="4" id="KW-0479">Metal-binding</keyword>
<dbReference type="CDD" id="cd12797">
    <property type="entry name" value="M23_peptidase"/>
    <property type="match status" value="1"/>
</dbReference>
<dbReference type="Pfam" id="PF01551">
    <property type="entry name" value="Peptidase_M23"/>
    <property type="match status" value="1"/>
</dbReference>
<proteinExistence type="predicted"/>
<dbReference type="GO" id="GO:0030313">
    <property type="term" value="C:cell envelope"/>
    <property type="evidence" value="ECO:0007669"/>
    <property type="project" value="UniProtKB-SubCell"/>
</dbReference>
<dbReference type="InterPro" id="IPR016047">
    <property type="entry name" value="M23ase_b-sheet_dom"/>
</dbReference>
<dbReference type="GO" id="GO:0046872">
    <property type="term" value="F:metal ion binding"/>
    <property type="evidence" value="ECO:0007669"/>
    <property type="project" value="UniProtKB-KW"/>
</dbReference>
<reference evidence="12" key="1">
    <citation type="submission" date="2016-10" db="EMBL/GenBank/DDBJ databases">
        <authorList>
            <person name="Varghese N."/>
            <person name="Submissions S."/>
        </authorList>
    </citation>
    <scope>NUCLEOTIDE SEQUENCE [LARGE SCALE GENOMIC DNA]</scope>
    <source>
        <strain evidence="12">CGMCC 1.7061</strain>
    </source>
</reference>
<dbReference type="InterPro" id="IPR011055">
    <property type="entry name" value="Dup_hybrid_motif"/>
</dbReference>
<gene>
    <name evidence="11" type="ORF">SAMN04487963_1125</name>
</gene>
<dbReference type="PANTHER" id="PTHR21666:SF288">
    <property type="entry name" value="CELL DIVISION PROTEIN YTFB"/>
    <property type="match status" value="1"/>
</dbReference>
<evidence type="ECO:0000259" key="9">
    <source>
        <dbReference type="Pfam" id="PF04225"/>
    </source>
</evidence>
<dbReference type="FunFam" id="2.70.70.10:FF:000002">
    <property type="entry name" value="Murein DD-endopeptidase MepM"/>
    <property type="match status" value="1"/>
</dbReference>
<keyword evidence="5" id="KW-0378">Hydrolase</keyword>
<evidence type="ECO:0000256" key="4">
    <source>
        <dbReference type="ARBA" id="ARBA00022723"/>
    </source>
</evidence>
<dbReference type="InterPro" id="IPR007340">
    <property type="entry name" value="LysM_Opacity-associatedA"/>
</dbReference>
<evidence type="ECO:0000256" key="5">
    <source>
        <dbReference type="ARBA" id="ARBA00022801"/>
    </source>
</evidence>
<dbReference type="AlphaFoldDB" id="A0A1I4MJJ2"/>
<dbReference type="PANTHER" id="PTHR21666">
    <property type="entry name" value="PEPTIDASE-RELATED"/>
    <property type="match status" value="1"/>
</dbReference>
<dbReference type="OrthoDB" id="9805070at2"/>
<evidence type="ECO:0000256" key="1">
    <source>
        <dbReference type="ARBA" id="ARBA00001947"/>
    </source>
</evidence>
<dbReference type="GO" id="GO:0006508">
    <property type="term" value="P:proteolysis"/>
    <property type="evidence" value="ECO:0007669"/>
    <property type="project" value="UniProtKB-KW"/>
</dbReference>
<dbReference type="Gene3D" id="3.10.450.350">
    <property type="match status" value="2"/>
</dbReference>
<comment type="cofactor">
    <cofactor evidence="1">
        <name>Zn(2+)</name>
        <dbReference type="ChEBI" id="CHEBI:29105"/>
    </cofactor>
</comment>
<dbReference type="Proteomes" id="UP000198519">
    <property type="component" value="Unassembled WGS sequence"/>
</dbReference>
<dbReference type="Pfam" id="PF19425">
    <property type="entry name" value="Csd3_N2"/>
    <property type="match status" value="1"/>
</dbReference>
<feature type="domain" description="Csd3-like second N-terminal" evidence="10">
    <location>
        <begin position="186"/>
        <end position="302"/>
    </location>
</feature>
<dbReference type="STRING" id="488535.SAMN04487963_1125"/>
<dbReference type="GO" id="GO:0042834">
    <property type="term" value="F:peptidoglycan binding"/>
    <property type="evidence" value="ECO:0007669"/>
    <property type="project" value="InterPro"/>
</dbReference>
<keyword evidence="7" id="KW-0482">Metalloprotease</keyword>
<evidence type="ECO:0000256" key="3">
    <source>
        <dbReference type="ARBA" id="ARBA00022670"/>
    </source>
</evidence>
<evidence type="ECO:0000256" key="7">
    <source>
        <dbReference type="ARBA" id="ARBA00023049"/>
    </source>
</evidence>
<keyword evidence="6" id="KW-0862">Zinc</keyword>
<accession>A0A1I4MJJ2</accession>
<evidence type="ECO:0000259" key="8">
    <source>
        <dbReference type="Pfam" id="PF01551"/>
    </source>
</evidence>
<evidence type="ECO:0000256" key="6">
    <source>
        <dbReference type="ARBA" id="ARBA00022833"/>
    </source>
</evidence>
<evidence type="ECO:0000256" key="2">
    <source>
        <dbReference type="ARBA" id="ARBA00004196"/>
    </source>
</evidence>
<dbReference type="Gene3D" id="2.70.70.10">
    <property type="entry name" value="Glucose Permease (Domain IIA)"/>
    <property type="match status" value="1"/>
</dbReference>
<dbReference type="Pfam" id="PF04225">
    <property type="entry name" value="LysM_OapA"/>
    <property type="match status" value="1"/>
</dbReference>
<protein>
    <submittedName>
        <fullName evidence="11">Opacity-associated protein A LysM-like domain-containing protein</fullName>
    </submittedName>
</protein>
<keyword evidence="3" id="KW-0645">Protease</keyword>
<dbReference type="GO" id="GO:0004222">
    <property type="term" value="F:metalloendopeptidase activity"/>
    <property type="evidence" value="ECO:0007669"/>
    <property type="project" value="TreeGrafter"/>
</dbReference>
<evidence type="ECO:0000259" key="10">
    <source>
        <dbReference type="Pfam" id="PF19425"/>
    </source>
</evidence>
<organism evidence="11 12">
    <name type="scientific">Marinobacter zhejiangensis</name>
    <dbReference type="NCBI Taxonomy" id="488535"/>
    <lineage>
        <taxon>Bacteria</taxon>
        <taxon>Pseudomonadati</taxon>
        <taxon>Pseudomonadota</taxon>
        <taxon>Gammaproteobacteria</taxon>
        <taxon>Pseudomonadales</taxon>
        <taxon>Marinobacteraceae</taxon>
        <taxon>Marinobacter</taxon>
    </lineage>
</organism>
<keyword evidence="12" id="KW-1185">Reference proteome</keyword>
<dbReference type="InterPro" id="IPR045834">
    <property type="entry name" value="Csd3_N2"/>
</dbReference>